<dbReference type="AlphaFoldDB" id="A0A9P8VEF6"/>
<dbReference type="Gene3D" id="3.40.50.150">
    <property type="entry name" value="Vaccinia Virus protein VP39"/>
    <property type="match status" value="1"/>
</dbReference>
<evidence type="ECO:0000256" key="3">
    <source>
        <dbReference type="ARBA" id="ARBA00022679"/>
    </source>
</evidence>
<reference evidence="6" key="1">
    <citation type="journal article" date="2021" name="Nat. Commun.">
        <title>Genetic determinants of endophytism in the Arabidopsis root mycobiome.</title>
        <authorList>
            <person name="Mesny F."/>
            <person name="Miyauchi S."/>
            <person name="Thiergart T."/>
            <person name="Pickel B."/>
            <person name="Atanasova L."/>
            <person name="Karlsson M."/>
            <person name="Huettel B."/>
            <person name="Barry K.W."/>
            <person name="Haridas S."/>
            <person name="Chen C."/>
            <person name="Bauer D."/>
            <person name="Andreopoulos W."/>
            <person name="Pangilinan J."/>
            <person name="LaButti K."/>
            <person name="Riley R."/>
            <person name="Lipzen A."/>
            <person name="Clum A."/>
            <person name="Drula E."/>
            <person name="Henrissat B."/>
            <person name="Kohler A."/>
            <person name="Grigoriev I.V."/>
            <person name="Martin F.M."/>
            <person name="Hacquard S."/>
        </authorList>
    </citation>
    <scope>NUCLEOTIDE SEQUENCE</scope>
    <source>
        <strain evidence="6">MPI-SDFR-AT-0117</strain>
    </source>
</reference>
<keyword evidence="4" id="KW-0949">S-adenosyl-L-methionine</keyword>
<dbReference type="GO" id="GO:0003676">
    <property type="term" value="F:nucleic acid binding"/>
    <property type="evidence" value="ECO:0007669"/>
    <property type="project" value="InterPro"/>
</dbReference>
<evidence type="ECO:0000256" key="2">
    <source>
        <dbReference type="ARBA" id="ARBA00022603"/>
    </source>
</evidence>
<keyword evidence="2" id="KW-0489">Methyltransferase</keyword>
<dbReference type="GO" id="GO:0035657">
    <property type="term" value="C:eRF1 methyltransferase complex"/>
    <property type="evidence" value="ECO:0007669"/>
    <property type="project" value="TreeGrafter"/>
</dbReference>
<name>A0A9P8VEF6_9PEZI</name>
<comment type="caution">
    <text evidence="6">The sequence shown here is derived from an EMBL/GenBank/DDBJ whole genome shotgun (WGS) entry which is preliminary data.</text>
</comment>
<dbReference type="EMBL" id="JAGSXJ010000008">
    <property type="protein sequence ID" value="KAH6689204.1"/>
    <property type="molecule type" value="Genomic_DNA"/>
</dbReference>
<keyword evidence="3" id="KW-0808">Transferase</keyword>
<evidence type="ECO:0008006" key="8">
    <source>
        <dbReference type="Google" id="ProtNLM"/>
    </source>
</evidence>
<evidence type="ECO:0000256" key="4">
    <source>
        <dbReference type="ARBA" id="ARBA00022691"/>
    </source>
</evidence>
<organism evidence="6 7">
    <name type="scientific">Plectosphaerella plurivora</name>
    <dbReference type="NCBI Taxonomy" id="936078"/>
    <lineage>
        <taxon>Eukaryota</taxon>
        <taxon>Fungi</taxon>
        <taxon>Dikarya</taxon>
        <taxon>Ascomycota</taxon>
        <taxon>Pezizomycotina</taxon>
        <taxon>Sordariomycetes</taxon>
        <taxon>Hypocreomycetidae</taxon>
        <taxon>Glomerellales</taxon>
        <taxon>Plectosphaerellaceae</taxon>
        <taxon>Plectosphaerella</taxon>
    </lineage>
</organism>
<dbReference type="SUPFAM" id="SSF53335">
    <property type="entry name" value="S-adenosyl-L-methionine-dependent methyltransferases"/>
    <property type="match status" value="1"/>
</dbReference>
<dbReference type="InterPro" id="IPR052190">
    <property type="entry name" value="Euk-Arch_PrmC-MTase"/>
</dbReference>
<sequence>MLPTPDTSHVPYERVYEPAEDSYLLLDTLSAPAETAFLQSRFGPQQHSGAPLVVEIGPGSGVVIAFVVAQAQRLFGTRDVLAAAVDVNSFACGATNGTVKRAQTEEKETAGRCWLGSVRGDLVGPLRHGCVDVLIFNPPYVPSDEMPVPPATWSDREDTTTGDSARKPTFDEDSYLLALSYAGGVDGMETTNRLLESLPETLSDRGCAYVLLCARNKPDEVKQRVMAMGPEWRALTVGDSGKKAGWEKLQIVRIWRENASDI</sequence>
<comment type="similarity">
    <text evidence="1">Belongs to the eukaryotic/archaeal PrmC-related family.</text>
</comment>
<dbReference type="FunFam" id="3.40.50.150:FF:000274">
    <property type="entry name" value="ERF1 methyltransferase catalytic subunit MTQ2"/>
    <property type="match status" value="1"/>
</dbReference>
<dbReference type="OrthoDB" id="406152at2759"/>
<evidence type="ECO:0000313" key="6">
    <source>
        <dbReference type="EMBL" id="KAH6689204.1"/>
    </source>
</evidence>
<dbReference type="GO" id="GO:0008757">
    <property type="term" value="F:S-adenosylmethionine-dependent methyltransferase activity"/>
    <property type="evidence" value="ECO:0007669"/>
    <property type="project" value="TreeGrafter"/>
</dbReference>
<gene>
    <name evidence="6" type="ORF">F5X68DRAFT_205208</name>
</gene>
<dbReference type="GO" id="GO:0032259">
    <property type="term" value="P:methylation"/>
    <property type="evidence" value="ECO:0007669"/>
    <property type="project" value="UniProtKB-KW"/>
</dbReference>
<dbReference type="GO" id="GO:0008276">
    <property type="term" value="F:protein methyltransferase activity"/>
    <property type="evidence" value="ECO:0007669"/>
    <property type="project" value="TreeGrafter"/>
</dbReference>
<dbReference type="InterPro" id="IPR029063">
    <property type="entry name" value="SAM-dependent_MTases_sf"/>
</dbReference>
<evidence type="ECO:0000313" key="7">
    <source>
        <dbReference type="Proteomes" id="UP000770015"/>
    </source>
</evidence>
<dbReference type="PROSITE" id="PS00092">
    <property type="entry name" value="N6_MTASE"/>
    <property type="match status" value="1"/>
</dbReference>
<dbReference type="Proteomes" id="UP000770015">
    <property type="component" value="Unassembled WGS sequence"/>
</dbReference>
<dbReference type="InterPro" id="IPR002052">
    <property type="entry name" value="DNA_methylase_N6_adenine_CS"/>
</dbReference>
<dbReference type="PANTHER" id="PTHR45875">
    <property type="entry name" value="METHYLTRANSFERASE N6AMT1"/>
    <property type="match status" value="1"/>
</dbReference>
<feature type="compositionally biased region" description="Basic and acidic residues" evidence="5">
    <location>
        <begin position="154"/>
        <end position="168"/>
    </location>
</feature>
<proteinExistence type="inferred from homology"/>
<feature type="region of interest" description="Disordered" evidence="5">
    <location>
        <begin position="146"/>
        <end position="168"/>
    </location>
</feature>
<protein>
    <recommendedName>
        <fullName evidence="8">ERF1 methyltransferase catalytic subunit MTQ2</fullName>
    </recommendedName>
</protein>
<dbReference type="PANTHER" id="PTHR45875:SF1">
    <property type="entry name" value="METHYLTRANSFERASE N6AMT1"/>
    <property type="match status" value="1"/>
</dbReference>
<accession>A0A9P8VEF6</accession>
<keyword evidence="7" id="KW-1185">Reference proteome</keyword>
<evidence type="ECO:0000256" key="5">
    <source>
        <dbReference type="SAM" id="MobiDB-lite"/>
    </source>
</evidence>
<evidence type="ECO:0000256" key="1">
    <source>
        <dbReference type="ARBA" id="ARBA00006149"/>
    </source>
</evidence>